<dbReference type="PATRIC" id="fig|518635.7.peg.829"/>
<reference evidence="1" key="1">
    <citation type="submission" date="2009-04" db="EMBL/GenBank/DDBJ databases">
        <authorList>
            <person name="Weinstock G."/>
            <person name="Sodergren E."/>
            <person name="Clifton S."/>
            <person name="Fulton L."/>
            <person name="Fulton B."/>
            <person name="Courtney L."/>
            <person name="Fronick C."/>
            <person name="Harrison M."/>
            <person name="Strong C."/>
            <person name="Farmer C."/>
            <person name="Delahaunty K."/>
            <person name="Markovic C."/>
            <person name="Hall O."/>
            <person name="Minx P."/>
            <person name="Tomlinson C."/>
            <person name="Mitreva M."/>
            <person name="Nelson J."/>
            <person name="Hou S."/>
            <person name="Wollam A."/>
            <person name="Pepin K.H."/>
            <person name="Johnson M."/>
            <person name="Bhonagiri V."/>
            <person name="Nash W.E."/>
            <person name="Warren W."/>
            <person name="Chinwalla A."/>
            <person name="Mardis E.R."/>
            <person name="Wilson R.K."/>
        </authorList>
    </citation>
    <scope>NUCLEOTIDE SEQUENCE [LARGE SCALE GENOMIC DNA]</scope>
    <source>
        <strain evidence="1">DSM 20098</strain>
    </source>
</reference>
<evidence type="ECO:0000313" key="1">
    <source>
        <dbReference type="EMBL" id="EEP21528.1"/>
    </source>
</evidence>
<dbReference type="HOGENOM" id="CLU_3305439_0_0_11"/>
<protein>
    <submittedName>
        <fullName evidence="1">Uncharacterized protein</fullName>
    </submittedName>
</protein>
<evidence type="ECO:0000313" key="2">
    <source>
        <dbReference type="Proteomes" id="UP000006408"/>
    </source>
</evidence>
<dbReference type="Proteomes" id="UP000006408">
    <property type="component" value="Unassembled WGS sequence"/>
</dbReference>
<name>C4FEZ7_9BIFI</name>
<dbReference type="AlphaFoldDB" id="C4FEZ7"/>
<dbReference type="EMBL" id="ABYS02000004">
    <property type="protein sequence ID" value="EEP21528.1"/>
    <property type="molecule type" value="Genomic_DNA"/>
</dbReference>
<organism evidence="1 2">
    <name type="scientific">Bifidobacterium angulatum DSM 20098 = JCM 7096</name>
    <dbReference type="NCBI Taxonomy" id="518635"/>
    <lineage>
        <taxon>Bacteria</taxon>
        <taxon>Bacillati</taxon>
        <taxon>Actinomycetota</taxon>
        <taxon>Actinomycetes</taxon>
        <taxon>Bifidobacteriales</taxon>
        <taxon>Bifidobacteriaceae</taxon>
        <taxon>Bifidobacterium</taxon>
    </lineage>
</organism>
<sequence length="39" mass="4606">MRKDNINFIPDDSASHEWAEYDSQLVEEYAEQLRTISFG</sequence>
<comment type="caution">
    <text evidence="1">The sequence shown here is derived from an EMBL/GenBank/DDBJ whole genome shotgun (WGS) entry which is preliminary data.</text>
</comment>
<proteinExistence type="predicted"/>
<keyword evidence="2" id="KW-1185">Reference proteome</keyword>
<accession>C4FEZ7</accession>
<gene>
    <name evidence="1" type="ORF">BIFANG_02893</name>
</gene>